<evidence type="ECO:0000256" key="2">
    <source>
        <dbReference type="ARBA" id="ARBA00016816"/>
    </source>
</evidence>
<evidence type="ECO:0000259" key="6">
    <source>
        <dbReference type="Pfam" id="PF19435"/>
    </source>
</evidence>
<name>A0A1X7UUJ6_AMPQE</name>
<dbReference type="InterPro" id="IPR002035">
    <property type="entry name" value="VWF_A"/>
</dbReference>
<dbReference type="PANTHER" id="PTHR13532:SF3">
    <property type="entry name" value="INTEGRATOR COMPLEX SUBUNIT 14"/>
    <property type="match status" value="1"/>
</dbReference>
<evidence type="ECO:0000259" key="7">
    <source>
        <dbReference type="Pfam" id="PF20504"/>
    </source>
</evidence>
<comment type="subcellular location">
    <subcellularLocation>
        <location evidence="1">Nucleus</location>
    </subcellularLocation>
</comment>
<dbReference type="GO" id="GO:0034472">
    <property type="term" value="P:snRNA 3'-end processing"/>
    <property type="evidence" value="ECO:0007669"/>
    <property type="project" value="TreeGrafter"/>
</dbReference>
<evidence type="ECO:0000313" key="9">
    <source>
        <dbReference type="Proteomes" id="UP000007879"/>
    </source>
</evidence>
<dbReference type="InParanoid" id="A0A1X7UUJ6"/>
<dbReference type="InterPro" id="IPR046471">
    <property type="entry name" value="IntS14_C"/>
</dbReference>
<dbReference type="OrthoDB" id="2374335at2759"/>
<dbReference type="STRING" id="400682.A0A1X7UUJ6"/>
<dbReference type="EnsemblMetazoa" id="XM_003386701.3">
    <property type="protein sequence ID" value="XP_003386749.1"/>
    <property type="gene ID" value="LOC100639154"/>
</dbReference>
<feature type="domain" description="Integrator complex subunit 14 C-terminal" evidence="7">
    <location>
        <begin position="411"/>
        <end position="490"/>
    </location>
</feature>
<dbReference type="Proteomes" id="UP000007879">
    <property type="component" value="Unassembled WGS sequence"/>
</dbReference>
<dbReference type="SUPFAM" id="SSF53300">
    <property type="entry name" value="vWA-like"/>
    <property type="match status" value="1"/>
</dbReference>
<evidence type="ECO:0000313" key="8">
    <source>
        <dbReference type="EnsemblMetazoa" id="Aqu2.1.31341_001"/>
    </source>
</evidence>
<comment type="similarity">
    <text evidence="4">Belongs to the Integrator subunit 14 family.</text>
</comment>
<proteinExistence type="inferred from homology"/>
<protein>
    <recommendedName>
        <fullName evidence="2">Integrator complex subunit 14</fullName>
    </recommendedName>
</protein>
<dbReference type="AlphaFoldDB" id="A0A1X7UUJ6"/>
<dbReference type="Pfam" id="PF13519">
    <property type="entry name" value="VWA_2"/>
    <property type="match status" value="1"/>
</dbReference>
<evidence type="ECO:0000256" key="4">
    <source>
        <dbReference type="ARBA" id="ARBA00061449"/>
    </source>
</evidence>
<accession>A0A1X7UUJ6</accession>
<dbReference type="InterPro" id="IPR036465">
    <property type="entry name" value="vWFA_dom_sf"/>
</dbReference>
<reference evidence="8" key="2">
    <citation type="submission" date="2017-05" db="UniProtKB">
        <authorList>
            <consortium name="EnsemblMetazoa"/>
        </authorList>
    </citation>
    <scope>IDENTIFICATION</scope>
</reference>
<dbReference type="EnsemblMetazoa" id="Aqu2.1.31341_001">
    <property type="protein sequence ID" value="Aqu2.1.31341_001"/>
    <property type="gene ID" value="Aqu2.1.31341"/>
</dbReference>
<keyword evidence="3" id="KW-0539">Nucleus</keyword>
<evidence type="ECO:0000256" key="1">
    <source>
        <dbReference type="ARBA" id="ARBA00004123"/>
    </source>
</evidence>
<dbReference type="GO" id="GO:0032039">
    <property type="term" value="C:integrator complex"/>
    <property type="evidence" value="ECO:0007669"/>
    <property type="project" value="InterPro"/>
</dbReference>
<dbReference type="InterPro" id="IPR039841">
    <property type="entry name" value="INTS14"/>
</dbReference>
<reference evidence="9" key="1">
    <citation type="journal article" date="2010" name="Nature">
        <title>The Amphimedon queenslandica genome and the evolution of animal complexity.</title>
        <authorList>
            <person name="Srivastava M."/>
            <person name="Simakov O."/>
            <person name="Chapman J."/>
            <person name="Fahey B."/>
            <person name="Gauthier M.E."/>
            <person name="Mitros T."/>
            <person name="Richards G.S."/>
            <person name="Conaco C."/>
            <person name="Dacre M."/>
            <person name="Hellsten U."/>
            <person name="Larroux C."/>
            <person name="Putnam N.H."/>
            <person name="Stanke M."/>
            <person name="Adamska M."/>
            <person name="Darling A."/>
            <person name="Degnan S.M."/>
            <person name="Oakley T.H."/>
            <person name="Plachetzki D.C."/>
            <person name="Zhai Y."/>
            <person name="Adamski M."/>
            <person name="Calcino A."/>
            <person name="Cummins S.F."/>
            <person name="Goodstein D.M."/>
            <person name="Harris C."/>
            <person name="Jackson D.J."/>
            <person name="Leys S.P."/>
            <person name="Shu S."/>
            <person name="Woodcroft B.J."/>
            <person name="Vervoort M."/>
            <person name="Kosik K.S."/>
            <person name="Manning G."/>
            <person name="Degnan B.M."/>
            <person name="Rokhsar D.S."/>
        </authorList>
    </citation>
    <scope>NUCLEOTIDE SEQUENCE [LARGE SCALE GENOMIC DNA]</scope>
</reference>
<dbReference type="eggNOG" id="ENOG502QQ37">
    <property type="taxonomic scope" value="Eukaryota"/>
</dbReference>
<dbReference type="InterPro" id="IPR045814">
    <property type="entry name" value="IntS14_b-barrel"/>
</dbReference>
<dbReference type="OMA" id="QSSVVWI"/>
<dbReference type="FunCoup" id="A0A1X7UUJ6">
    <property type="interactions" value="788"/>
</dbReference>
<sequence length="503" mass="55795">MPTLLLLDRSLSMKRPASTELPLSRLSLAKEGINTLLSYLEAVFPSEHVGLITFSSSPQLVCPFTRDLSEIREALDSVSVEDRTDFPGAVQFLTELIPKEWGVFIPIQVVLVSDGLLGGGASIPTDSPYCFPFPCQFNVLFIATEDEFNQIDGTVLESFARSIDVSPSSIIVSKGSKLTSETVTESFLSLAKAVFFPYDGILKCGHLECHFTLSPSPRMVHTASPISTDVRHRFSNPYSVTEFPSEIKICGFVDLGVVSAPAVYSKHFLVDNEFSKQDKLEQFMKKLMVKKGKEKEEEEEEEEENMSAKPSFRVLLHGSLKCEAKVAIVQLSENWFALLSSASASSKKSNLILTVLFPGDNIPWFGQMSYLGSKVHSGSDPRLSESASSKSDFPVSIPHFMSYQAPSNLFWAKEPGLQTDFAKLVRYSHKLPEKEASLIKELNKLRQVVLTYSLPHLSNAMCSVLAQEETNTTNHQAKAILQYCIQFLSTNQNPHDKLSPMAK</sequence>
<dbReference type="KEGG" id="aqu:100639154"/>
<dbReference type="Pfam" id="PF20504">
    <property type="entry name" value="IntS14_C"/>
    <property type="match status" value="1"/>
</dbReference>
<dbReference type="Pfam" id="PF19435">
    <property type="entry name" value="IntS14_b-barrel"/>
    <property type="match status" value="1"/>
</dbReference>
<feature type="domain" description="Integrator complex subunit 14 beta-barrel" evidence="6">
    <location>
        <begin position="195"/>
        <end position="359"/>
    </location>
</feature>
<evidence type="ECO:0000259" key="5">
    <source>
        <dbReference type="Pfam" id="PF13519"/>
    </source>
</evidence>
<keyword evidence="9" id="KW-1185">Reference proteome</keyword>
<dbReference type="Gene3D" id="3.40.50.410">
    <property type="entry name" value="von Willebrand factor, type A domain"/>
    <property type="match status" value="1"/>
</dbReference>
<organism evidence="8">
    <name type="scientific">Amphimedon queenslandica</name>
    <name type="common">Sponge</name>
    <dbReference type="NCBI Taxonomy" id="400682"/>
    <lineage>
        <taxon>Eukaryota</taxon>
        <taxon>Metazoa</taxon>
        <taxon>Porifera</taxon>
        <taxon>Demospongiae</taxon>
        <taxon>Heteroscleromorpha</taxon>
        <taxon>Haplosclerida</taxon>
        <taxon>Niphatidae</taxon>
        <taxon>Amphimedon</taxon>
    </lineage>
</organism>
<feature type="domain" description="VWFA" evidence="5">
    <location>
        <begin position="3"/>
        <end position="115"/>
    </location>
</feature>
<gene>
    <name evidence="8" type="primary">100639154</name>
</gene>
<dbReference type="PANTHER" id="PTHR13532">
    <property type="match status" value="1"/>
</dbReference>
<dbReference type="CDD" id="cd00198">
    <property type="entry name" value="vWFA"/>
    <property type="match status" value="1"/>
</dbReference>
<evidence type="ECO:0000256" key="3">
    <source>
        <dbReference type="ARBA" id="ARBA00023242"/>
    </source>
</evidence>